<dbReference type="PANTHER" id="PTHR22807">
    <property type="entry name" value="NOP2 YEAST -RELATED NOL1/NOP2/FMU SUN DOMAIN-CONTAINING"/>
    <property type="match status" value="1"/>
</dbReference>
<dbReference type="Pfam" id="PF22458">
    <property type="entry name" value="RsmF-B_ferredox"/>
    <property type="match status" value="1"/>
</dbReference>
<dbReference type="Proteomes" id="UP000192455">
    <property type="component" value="Unassembled WGS sequence"/>
</dbReference>
<feature type="region of interest" description="Disordered" evidence="6">
    <location>
        <begin position="88"/>
        <end position="114"/>
    </location>
</feature>
<dbReference type="SUPFAM" id="SSF53335">
    <property type="entry name" value="S-adenosyl-L-methionine-dependent methyltransferases"/>
    <property type="match status" value="1"/>
</dbReference>
<dbReference type="InterPro" id="IPR029063">
    <property type="entry name" value="SAM-dependent_MTases_sf"/>
</dbReference>
<dbReference type="PROSITE" id="PS51686">
    <property type="entry name" value="SAM_MT_RSMB_NOP"/>
    <property type="match status" value="1"/>
</dbReference>
<dbReference type="Pfam" id="PF01189">
    <property type="entry name" value="Methyltr_RsmB-F"/>
    <property type="match status" value="1"/>
</dbReference>
<name>A0A1R3WL55_9RHOB</name>
<dbReference type="InterPro" id="IPR049560">
    <property type="entry name" value="MeTrfase_RsmB-F_NOP2_cat"/>
</dbReference>
<evidence type="ECO:0000256" key="3">
    <source>
        <dbReference type="ARBA" id="ARBA00022691"/>
    </source>
</evidence>
<proteinExistence type="inferred from homology"/>
<feature type="active site" description="Nucleophile" evidence="5">
    <location>
        <position position="342"/>
    </location>
</feature>
<dbReference type="EMBL" id="FTPS01000001">
    <property type="protein sequence ID" value="SIT78004.1"/>
    <property type="molecule type" value="Genomic_DNA"/>
</dbReference>
<keyword evidence="4 5" id="KW-0694">RNA-binding</keyword>
<keyword evidence="1 5" id="KW-0489">Methyltransferase</keyword>
<comment type="caution">
    <text evidence="5">Lacks conserved residue(s) required for the propagation of feature annotation.</text>
</comment>
<evidence type="ECO:0000259" key="7">
    <source>
        <dbReference type="PROSITE" id="PS51686"/>
    </source>
</evidence>
<dbReference type="Gene3D" id="3.30.70.1170">
    <property type="entry name" value="Sun protein, domain 3"/>
    <property type="match status" value="1"/>
</dbReference>
<dbReference type="InterPro" id="IPR001678">
    <property type="entry name" value="MeTrfase_RsmB-F_NOP2_dom"/>
</dbReference>
<dbReference type="Gene3D" id="3.40.50.150">
    <property type="entry name" value="Vaccinia Virus protein VP39"/>
    <property type="match status" value="1"/>
</dbReference>
<dbReference type="GO" id="GO:0008173">
    <property type="term" value="F:RNA methyltransferase activity"/>
    <property type="evidence" value="ECO:0007669"/>
    <property type="project" value="InterPro"/>
</dbReference>
<feature type="domain" description="SAM-dependent MTase RsmB/NOP-type" evidence="7">
    <location>
        <begin position="136"/>
        <end position="391"/>
    </location>
</feature>
<dbReference type="GO" id="GO:0001510">
    <property type="term" value="P:RNA methylation"/>
    <property type="evidence" value="ECO:0007669"/>
    <property type="project" value="InterPro"/>
</dbReference>
<keyword evidence="3 5" id="KW-0949">S-adenosyl-L-methionine</keyword>
<keyword evidence="9" id="KW-1185">Reference proteome</keyword>
<dbReference type="AlphaFoldDB" id="A0A1R3WL55"/>
<keyword evidence="2 5" id="KW-0808">Transferase</keyword>
<dbReference type="STRING" id="515897.SAMN05421849_0873"/>
<dbReference type="InterPro" id="IPR054728">
    <property type="entry name" value="RsmB-like_ferredoxin"/>
</dbReference>
<gene>
    <name evidence="8" type="ORF">SAMN05421849_0873</name>
</gene>
<dbReference type="PRINTS" id="PR02008">
    <property type="entry name" value="RCMTFAMILY"/>
</dbReference>
<feature type="binding site" evidence="5">
    <location>
        <position position="249"/>
    </location>
    <ligand>
        <name>S-adenosyl-L-methionine</name>
        <dbReference type="ChEBI" id="CHEBI:59789"/>
    </ligand>
</feature>
<evidence type="ECO:0000256" key="2">
    <source>
        <dbReference type="ARBA" id="ARBA00022679"/>
    </source>
</evidence>
<reference evidence="8 9" key="1">
    <citation type="submission" date="2017-01" db="EMBL/GenBank/DDBJ databases">
        <authorList>
            <person name="Mah S.A."/>
            <person name="Swanson W.J."/>
            <person name="Moy G.W."/>
            <person name="Vacquier V.D."/>
        </authorList>
    </citation>
    <scope>NUCLEOTIDE SEQUENCE [LARGE SCALE GENOMIC DNA]</scope>
    <source>
        <strain evidence="8 9">DSM 21219</strain>
    </source>
</reference>
<evidence type="ECO:0000256" key="6">
    <source>
        <dbReference type="SAM" id="MobiDB-lite"/>
    </source>
</evidence>
<organism evidence="8 9">
    <name type="scientific">Pontibaca methylaminivorans</name>
    <dbReference type="NCBI Taxonomy" id="515897"/>
    <lineage>
        <taxon>Bacteria</taxon>
        <taxon>Pseudomonadati</taxon>
        <taxon>Pseudomonadota</taxon>
        <taxon>Alphaproteobacteria</taxon>
        <taxon>Rhodobacterales</taxon>
        <taxon>Roseobacteraceae</taxon>
        <taxon>Pontibaca</taxon>
    </lineage>
</organism>
<dbReference type="OrthoDB" id="9810297at2"/>
<protein>
    <submittedName>
        <fullName evidence="8">16S rRNA (Cytosine967-C5)-methyltransferase</fullName>
    </submittedName>
</protein>
<comment type="similarity">
    <text evidence="5">Belongs to the class I-like SAM-binding methyltransferase superfamily. RsmB/NOP family.</text>
</comment>
<feature type="binding site" evidence="5">
    <location>
        <position position="289"/>
    </location>
    <ligand>
        <name>S-adenosyl-L-methionine</name>
        <dbReference type="ChEBI" id="CHEBI:59789"/>
    </ligand>
</feature>
<dbReference type="RefSeq" id="WP_076650045.1">
    <property type="nucleotide sequence ID" value="NZ_FTPS01000001.1"/>
</dbReference>
<evidence type="ECO:0000256" key="4">
    <source>
        <dbReference type="ARBA" id="ARBA00022884"/>
    </source>
</evidence>
<evidence type="ECO:0000313" key="8">
    <source>
        <dbReference type="EMBL" id="SIT78004.1"/>
    </source>
</evidence>
<evidence type="ECO:0000256" key="5">
    <source>
        <dbReference type="PROSITE-ProRule" id="PRU01023"/>
    </source>
</evidence>
<sequence>MTPAARVQTAIEILDDYLAGGAVEPLLTGWARRSRYAGSGDRAAVRDHVFSALRNLRSFAALGGTMSGRALMLGALRAAQQDPEALFTGARHAPPPLSGQERAGGRPPAPGAEELDLPDWLLPLMERSLGAQAASVARILKQRAPVHLRVNTLLADREAAERLLRDEGILTTPHPAADTALEVHEGARRIRGTRAYREGLVELQDGASQAAVEALPLRDGMRVLDFCAGGGGKTLAMGARARVALFAHDADAARMRDLPERARRARLEVDLLAPGRAGEHGPFDLVLCDVPCSGSGAWRRSPEGKWMLTPERLAELGDIQATILREAASLTAPDGVLAYMTCSVLDCENSAQADRFLNENSGWRRLSCRSWSLLDGTDGFFLAQFDRKTTD</sequence>
<dbReference type="InterPro" id="IPR023267">
    <property type="entry name" value="RCMT"/>
</dbReference>
<evidence type="ECO:0000256" key="1">
    <source>
        <dbReference type="ARBA" id="ARBA00022603"/>
    </source>
</evidence>
<evidence type="ECO:0000313" key="9">
    <source>
        <dbReference type="Proteomes" id="UP000192455"/>
    </source>
</evidence>
<dbReference type="GO" id="GO:0003723">
    <property type="term" value="F:RNA binding"/>
    <property type="evidence" value="ECO:0007669"/>
    <property type="project" value="UniProtKB-UniRule"/>
</dbReference>
<dbReference type="PANTHER" id="PTHR22807:SF53">
    <property type="entry name" value="RIBOSOMAL RNA SMALL SUBUNIT METHYLTRANSFERASE B-RELATED"/>
    <property type="match status" value="1"/>
</dbReference>
<accession>A0A1R3WL55</accession>